<protein>
    <submittedName>
        <fullName evidence="5">Response regulator receiver modulated diguanylate cyclase/phosphodiesterase</fullName>
    </submittedName>
</protein>
<dbReference type="Proteomes" id="UP000217895">
    <property type="component" value="Chromosome"/>
</dbReference>
<keyword evidence="6" id="KW-1185">Reference proteome</keyword>
<dbReference type="InterPro" id="IPR052155">
    <property type="entry name" value="Biofilm_reg_signaling"/>
</dbReference>
<evidence type="ECO:0000313" key="5">
    <source>
        <dbReference type="EMBL" id="BAY58761.1"/>
    </source>
</evidence>
<dbReference type="Gene3D" id="3.30.70.270">
    <property type="match status" value="1"/>
</dbReference>
<dbReference type="AlphaFoldDB" id="A0A1Z4JPS8"/>
<dbReference type="SMART" id="SM00448">
    <property type="entry name" value="REC"/>
    <property type="match status" value="1"/>
</dbReference>
<dbReference type="EMBL" id="AP018203">
    <property type="protein sequence ID" value="BAY58761.1"/>
    <property type="molecule type" value="Genomic_DNA"/>
</dbReference>
<dbReference type="PROSITE" id="PS50883">
    <property type="entry name" value="EAL"/>
    <property type="match status" value="1"/>
</dbReference>
<evidence type="ECO:0000259" key="3">
    <source>
        <dbReference type="PROSITE" id="PS50883"/>
    </source>
</evidence>
<sequence length="578" mass="64786">MKTILIIEDDELIRNNLLEILEFEGFRAIEAENGRIGVQKARAYHPDLVLCDVCMPELDGYGVLEELRSNVQTATMPVIFLTAKSDKSDVRQGMNSGADDYLIKPCSVSELLGAISSRLKKQAVLIERYTEQQQQATAAIRRGAMLDPLTHLPTRGLLYQHLHHLMSSFAQFPDSRGIAILCLNLQRFHLINSGFGHIAGDIVLQMVANRLSKVVQANGFLARLNGDQFGIVLKDVAQEELGEFAQLLLDRVTLPCMIDGHEIRFHANVGMTWTDQPQGTPQDLLTQAETAQHWCQQPGLNRYRLYDTELDALEVERRLIEMDLTKAIERAEFQVHYQPQVDLQTGRVVGMESLVRWHHPVRGVVSPAKFIPIAEELGLIVPLGEWILTTACQHAKRWQILCMQPLRVSVNLSMRQFQQPNLPQRVEAILAETGLDPKLLTLELTESCVMHDVEATILTLKALKKLGIEISIDDFGTGYSSLNHLYQLPIDALKIDRSFVKQIRVSAGAIAISDAIISMAKGLKLHIVAEGIEDKEQLAFFRKRGCDAIQGFLYSPPISAIEMEALLLSDRRLHFASA</sequence>
<reference evidence="5 6" key="1">
    <citation type="submission" date="2017-06" db="EMBL/GenBank/DDBJ databases">
        <title>Genome sequencing of cyanobaciteial culture collection at National Institute for Environmental Studies (NIES).</title>
        <authorList>
            <person name="Hirose Y."/>
            <person name="Shimura Y."/>
            <person name="Fujisawa T."/>
            <person name="Nakamura Y."/>
            <person name="Kawachi M."/>
        </authorList>
    </citation>
    <scope>NUCLEOTIDE SEQUENCE [LARGE SCALE GENOMIC DNA]</scope>
    <source>
        <strain evidence="5 6">NIES-2135</strain>
    </source>
</reference>
<keyword evidence="1" id="KW-0597">Phosphoprotein</keyword>
<evidence type="ECO:0000259" key="2">
    <source>
        <dbReference type="PROSITE" id="PS50110"/>
    </source>
</evidence>
<dbReference type="Pfam" id="PF00072">
    <property type="entry name" value="Response_reg"/>
    <property type="match status" value="1"/>
</dbReference>
<gene>
    <name evidence="5" type="ORF">NIES2135_56350</name>
</gene>
<dbReference type="Pfam" id="PF00563">
    <property type="entry name" value="EAL"/>
    <property type="match status" value="1"/>
</dbReference>
<dbReference type="PROSITE" id="PS50110">
    <property type="entry name" value="RESPONSE_REGULATORY"/>
    <property type="match status" value="1"/>
</dbReference>
<proteinExistence type="predicted"/>
<evidence type="ECO:0000259" key="4">
    <source>
        <dbReference type="PROSITE" id="PS50887"/>
    </source>
</evidence>
<organism evidence="5 6">
    <name type="scientific">Leptolyngbya boryana NIES-2135</name>
    <dbReference type="NCBI Taxonomy" id="1973484"/>
    <lineage>
        <taxon>Bacteria</taxon>
        <taxon>Bacillati</taxon>
        <taxon>Cyanobacteriota</taxon>
        <taxon>Cyanophyceae</taxon>
        <taxon>Leptolyngbyales</taxon>
        <taxon>Leptolyngbyaceae</taxon>
        <taxon>Leptolyngbya group</taxon>
        <taxon>Leptolyngbya</taxon>
    </lineage>
</organism>
<dbReference type="SUPFAM" id="SSF52172">
    <property type="entry name" value="CheY-like"/>
    <property type="match status" value="1"/>
</dbReference>
<dbReference type="SMART" id="SM00267">
    <property type="entry name" value="GGDEF"/>
    <property type="match status" value="1"/>
</dbReference>
<dbReference type="Gene3D" id="3.40.50.2300">
    <property type="match status" value="1"/>
</dbReference>
<dbReference type="SUPFAM" id="SSF141868">
    <property type="entry name" value="EAL domain-like"/>
    <property type="match status" value="1"/>
</dbReference>
<dbReference type="InterPro" id="IPR029787">
    <property type="entry name" value="Nucleotide_cyclase"/>
</dbReference>
<dbReference type="InterPro" id="IPR011006">
    <property type="entry name" value="CheY-like_superfamily"/>
</dbReference>
<dbReference type="PANTHER" id="PTHR44757:SF2">
    <property type="entry name" value="BIOFILM ARCHITECTURE MAINTENANCE PROTEIN MBAA"/>
    <property type="match status" value="1"/>
</dbReference>
<dbReference type="Pfam" id="PF00990">
    <property type="entry name" value="GGDEF"/>
    <property type="match status" value="1"/>
</dbReference>
<feature type="domain" description="GGDEF" evidence="4">
    <location>
        <begin position="176"/>
        <end position="308"/>
    </location>
</feature>
<dbReference type="CDD" id="cd17574">
    <property type="entry name" value="REC_OmpR"/>
    <property type="match status" value="1"/>
</dbReference>
<evidence type="ECO:0000313" key="6">
    <source>
        <dbReference type="Proteomes" id="UP000217895"/>
    </source>
</evidence>
<dbReference type="PROSITE" id="PS50887">
    <property type="entry name" value="GGDEF"/>
    <property type="match status" value="1"/>
</dbReference>
<feature type="domain" description="Response regulatory" evidence="2">
    <location>
        <begin position="3"/>
        <end position="119"/>
    </location>
</feature>
<dbReference type="SUPFAM" id="SSF55073">
    <property type="entry name" value="Nucleotide cyclase"/>
    <property type="match status" value="1"/>
</dbReference>
<name>A0A1Z4JPS8_LEPBY</name>
<dbReference type="NCBIfam" id="TIGR00254">
    <property type="entry name" value="GGDEF"/>
    <property type="match status" value="1"/>
</dbReference>
<feature type="domain" description="EAL" evidence="3">
    <location>
        <begin position="317"/>
        <end position="571"/>
    </location>
</feature>
<dbReference type="FunFam" id="3.20.20.450:FF:000001">
    <property type="entry name" value="Cyclic di-GMP phosphodiesterase yahA"/>
    <property type="match status" value="1"/>
</dbReference>
<dbReference type="InterPro" id="IPR001633">
    <property type="entry name" value="EAL_dom"/>
</dbReference>
<dbReference type="InterPro" id="IPR000160">
    <property type="entry name" value="GGDEF_dom"/>
</dbReference>
<dbReference type="InterPro" id="IPR043128">
    <property type="entry name" value="Rev_trsase/Diguanyl_cyclase"/>
</dbReference>
<dbReference type="SMART" id="SM00052">
    <property type="entry name" value="EAL"/>
    <property type="match status" value="1"/>
</dbReference>
<evidence type="ECO:0000256" key="1">
    <source>
        <dbReference type="PROSITE-ProRule" id="PRU00169"/>
    </source>
</evidence>
<dbReference type="InterPro" id="IPR035919">
    <property type="entry name" value="EAL_sf"/>
</dbReference>
<dbReference type="PANTHER" id="PTHR44757">
    <property type="entry name" value="DIGUANYLATE CYCLASE DGCP"/>
    <property type="match status" value="1"/>
</dbReference>
<dbReference type="Gene3D" id="3.20.20.450">
    <property type="entry name" value="EAL domain"/>
    <property type="match status" value="1"/>
</dbReference>
<dbReference type="CDD" id="cd01949">
    <property type="entry name" value="GGDEF"/>
    <property type="match status" value="1"/>
</dbReference>
<dbReference type="GO" id="GO:0000160">
    <property type="term" value="P:phosphorelay signal transduction system"/>
    <property type="evidence" value="ECO:0007669"/>
    <property type="project" value="InterPro"/>
</dbReference>
<dbReference type="CDD" id="cd01948">
    <property type="entry name" value="EAL"/>
    <property type="match status" value="1"/>
</dbReference>
<accession>A0A1Z4JPS8</accession>
<feature type="modified residue" description="4-aspartylphosphate" evidence="1">
    <location>
        <position position="52"/>
    </location>
</feature>
<dbReference type="InterPro" id="IPR001789">
    <property type="entry name" value="Sig_transdc_resp-reg_receiver"/>
</dbReference>